<name>A0A3M7RSZ9_BRAPC</name>
<dbReference type="EMBL" id="REGN01002742">
    <property type="protein sequence ID" value="RNA26445.1"/>
    <property type="molecule type" value="Genomic_DNA"/>
</dbReference>
<gene>
    <name evidence="1" type="ORF">BpHYR1_003779</name>
</gene>
<keyword evidence="2" id="KW-1185">Reference proteome</keyword>
<accession>A0A3M7RSZ9</accession>
<dbReference type="AlphaFoldDB" id="A0A3M7RSZ9"/>
<comment type="caution">
    <text evidence="1">The sequence shown here is derived from an EMBL/GenBank/DDBJ whole genome shotgun (WGS) entry which is preliminary data.</text>
</comment>
<sequence>MNPDYDYFPREPIVVSSFYCSPNGKSTVRAYEIVNSNPYVVKIRKNKLDEPRFEVALSNFFGKIINFFVSTNRVSDYPSRKLNNKRESLTKTNINKEMAFHTKKNGGVIAIASLDLSNKKGDNSKLKEFVQRKVIVDRMNNKILNPNSITNSNMVIKSNIY</sequence>
<dbReference type="OrthoDB" id="10377310at2759"/>
<protein>
    <submittedName>
        <fullName evidence="1">Uncharacterized protein</fullName>
    </submittedName>
</protein>
<organism evidence="1 2">
    <name type="scientific">Brachionus plicatilis</name>
    <name type="common">Marine rotifer</name>
    <name type="synonym">Brachionus muelleri</name>
    <dbReference type="NCBI Taxonomy" id="10195"/>
    <lineage>
        <taxon>Eukaryota</taxon>
        <taxon>Metazoa</taxon>
        <taxon>Spiralia</taxon>
        <taxon>Gnathifera</taxon>
        <taxon>Rotifera</taxon>
        <taxon>Eurotatoria</taxon>
        <taxon>Monogononta</taxon>
        <taxon>Pseudotrocha</taxon>
        <taxon>Ploima</taxon>
        <taxon>Brachionidae</taxon>
        <taxon>Brachionus</taxon>
    </lineage>
</organism>
<evidence type="ECO:0000313" key="1">
    <source>
        <dbReference type="EMBL" id="RNA26445.1"/>
    </source>
</evidence>
<dbReference type="Proteomes" id="UP000276133">
    <property type="component" value="Unassembled WGS sequence"/>
</dbReference>
<proteinExistence type="predicted"/>
<reference evidence="1 2" key="1">
    <citation type="journal article" date="2018" name="Sci. Rep.">
        <title>Genomic signatures of local adaptation to the degree of environmental predictability in rotifers.</title>
        <authorList>
            <person name="Franch-Gras L."/>
            <person name="Hahn C."/>
            <person name="Garcia-Roger E.M."/>
            <person name="Carmona M.J."/>
            <person name="Serra M."/>
            <person name="Gomez A."/>
        </authorList>
    </citation>
    <scope>NUCLEOTIDE SEQUENCE [LARGE SCALE GENOMIC DNA]</scope>
    <source>
        <strain evidence="1">HYR1</strain>
    </source>
</reference>
<evidence type="ECO:0000313" key="2">
    <source>
        <dbReference type="Proteomes" id="UP000276133"/>
    </source>
</evidence>